<protein>
    <recommendedName>
        <fullName evidence="1">Knr4/Smi1-like domain-containing protein</fullName>
    </recommendedName>
</protein>
<gene>
    <name evidence="2" type="ORF">CY0110_10847</name>
</gene>
<dbReference type="SUPFAM" id="SSF160631">
    <property type="entry name" value="SMI1/KNR4-like"/>
    <property type="match status" value="1"/>
</dbReference>
<dbReference type="RefSeq" id="WP_008272709.1">
    <property type="nucleotide sequence ID" value="NZ_AAXW01000001.1"/>
</dbReference>
<feature type="domain" description="Knr4/Smi1-like" evidence="1">
    <location>
        <begin position="33"/>
        <end position="95"/>
    </location>
</feature>
<evidence type="ECO:0000313" key="3">
    <source>
        <dbReference type="Proteomes" id="UP000003781"/>
    </source>
</evidence>
<dbReference type="Proteomes" id="UP000003781">
    <property type="component" value="Unassembled WGS sequence"/>
</dbReference>
<dbReference type="Pfam" id="PF00805">
    <property type="entry name" value="Pentapeptide"/>
    <property type="match status" value="3"/>
</dbReference>
<evidence type="ECO:0000313" key="2">
    <source>
        <dbReference type="EMBL" id="EAZ94368.1"/>
    </source>
</evidence>
<dbReference type="eggNOG" id="COG1357">
    <property type="taxonomic scope" value="Bacteria"/>
</dbReference>
<dbReference type="OrthoDB" id="511172at2"/>
<dbReference type="InterPro" id="IPR037883">
    <property type="entry name" value="Knr4/Smi1-like_sf"/>
</dbReference>
<comment type="caution">
    <text evidence="2">The sequence shown here is derived from an EMBL/GenBank/DDBJ whole genome shotgun (WGS) entry which is preliminary data.</text>
</comment>
<name>A3IHC6_9CHRO</name>
<reference evidence="2 3" key="1">
    <citation type="submission" date="2007-03" db="EMBL/GenBank/DDBJ databases">
        <authorList>
            <person name="Stal L."/>
            <person name="Ferriera S."/>
            <person name="Johnson J."/>
            <person name="Kravitz S."/>
            <person name="Beeson K."/>
            <person name="Sutton G."/>
            <person name="Rogers Y.-H."/>
            <person name="Friedman R."/>
            <person name="Frazier M."/>
            <person name="Venter J.C."/>
        </authorList>
    </citation>
    <scope>NUCLEOTIDE SEQUENCE [LARGE SCALE GENOMIC DNA]</scope>
    <source>
        <strain evidence="2 3">CCY0110</strain>
    </source>
</reference>
<dbReference type="Gene3D" id="3.40.1580.10">
    <property type="entry name" value="SMI1/KNR4-like"/>
    <property type="match status" value="1"/>
</dbReference>
<dbReference type="InterPro" id="IPR018958">
    <property type="entry name" value="Knr4/Smi1-like_dom"/>
</dbReference>
<dbReference type="Gene3D" id="2.160.20.80">
    <property type="entry name" value="E3 ubiquitin-protein ligase SopA"/>
    <property type="match status" value="1"/>
</dbReference>
<dbReference type="SMART" id="SM00860">
    <property type="entry name" value="SMI1_KNR4"/>
    <property type="match status" value="1"/>
</dbReference>
<dbReference type="AlphaFoldDB" id="A3IHC6"/>
<dbReference type="PANTHER" id="PTHR14136">
    <property type="entry name" value="BTB_POZ DOMAIN-CONTAINING PROTEIN KCTD9"/>
    <property type="match status" value="1"/>
</dbReference>
<organism evidence="2 3">
    <name type="scientific">Crocosphaera chwakensis CCY0110</name>
    <dbReference type="NCBI Taxonomy" id="391612"/>
    <lineage>
        <taxon>Bacteria</taxon>
        <taxon>Bacillati</taxon>
        <taxon>Cyanobacteriota</taxon>
        <taxon>Cyanophyceae</taxon>
        <taxon>Oscillatoriophycideae</taxon>
        <taxon>Chroococcales</taxon>
        <taxon>Aphanothecaceae</taxon>
        <taxon>Crocosphaera</taxon>
        <taxon>Crocosphaera chwakensis</taxon>
    </lineage>
</organism>
<proteinExistence type="predicted"/>
<keyword evidence="3" id="KW-1185">Reference proteome</keyword>
<evidence type="ECO:0000259" key="1">
    <source>
        <dbReference type="SMART" id="SM00860"/>
    </source>
</evidence>
<accession>A3IHC6</accession>
<sequence>MSALIESLEIIKQYLIEHPPKYHSEIVSRLKPGLSHQQIREISKNFPYTLPKEIYELYQWHNGIDDSGDKGGWNYFISAVGGVFGYLPLEEALKKSQNFLNLKLSSQDEIIEQYEPNWLLIFDQASDVNAAGVVVVIENQNTYVRSFDPEDGFYGIIHSSLTNMMLSNAIRKGNLSGKDFSGGDFRNLHLHKVNLTNTNLESADFRGANLTQTNLEGANIKNIKIEEAFYSDTTIFPQDIDKSKLIYVGANADLSNLDLRGIYLNNMNLENTKFINANLAKNYLLNANLKNANLSGANLERANLEDADLSGANLEGANLHGANLSGAILTNANLLNAYWVYHWVVKDSGKNPIFYKTVMPDGSIKN</sequence>
<dbReference type="Pfam" id="PF09346">
    <property type="entry name" value="SMI1_KNR4"/>
    <property type="match status" value="1"/>
</dbReference>
<dbReference type="InterPro" id="IPR051082">
    <property type="entry name" value="Pentapeptide-BTB/POZ_domain"/>
</dbReference>
<dbReference type="PANTHER" id="PTHR14136:SF17">
    <property type="entry name" value="BTB_POZ DOMAIN-CONTAINING PROTEIN KCTD9"/>
    <property type="match status" value="1"/>
</dbReference>
<dbReference type="InterPro" id="IPR001646">
    <property type="entry name" value="5peptide_repeat"/>
</dbReference>
<dbReference type="SUPFAM" id="SSF141571">
    <property type="entry name" value="Pentapeptide repeat-like"/>
    <property type="match status" value="1"/>
</dbReference>
<dbReference type="EMBL" id="AAXW01000001">
    <property type="protein sequence ID" value="EAZ94368.1"/>
    <property type="molecule type" value="Genomic_DNA"/>
</dbReference>